<evidence type="ECO:0000313" key="1">
    <source>
        <dbReference type="EMBL" id="CAD7400566.1"/>
    </source>
</evidence>
<name>A0A7R9CQ39_TIMPO</name>
<proteinExistence type="predicted"/>
<protein>
    <submittedName>
        <fullName evidence="1">Uncharacterized protein</fullName>
    </submittedName>
</protein>
<gene>
    <name evidence="1" type="ORF">TPSB3V08_LOCUS2675</name>
</gene>
<accession>A0A7R9CQ39</accession>
<reference evidence="1" key="1">
    <citation type="submission" date="2020-11" db="EMBL/GenBank/DDBJ databases">
        <authorList>
            <person name="Tran Van P."/>
        </authorList>
    </citation>
    <scope>NUCLEOTIDE SEQUENCE</scope>
</reference>
<organism evidence="1">
    <name type="scientific">Timema poppense</name>
    <name type="common">Walking stick</name>
    <dbReference type="NCBI Taxonomy" id="170557"/>
    <lineage>
        <taxon>Eukaryota</taxon>
        <taxon>Metazoa</taxon>
        <taxon>Ecdysozoa</taxon>
        <taxon>Arthropoda</taxon>
        <taxon>Hexapoda</taxon>
        <taxon>Insecta</taxon>
        <taxon>Pterygota</taxon>
        <taxon>Neoptera</taxon>
        <taxon>Polyneoptera</taxon>
        <taxon>Phasmatodea</taxon>
        <taxon>Timematodea</taxon>
        <taxon>Timematoidea</taxon>
        <taxon>Timematidae</taxon>
        <taxon>Timema</taxon>
    </lineage>
</organism>
<sequence>MTPGGGWSRHNKINCIRVKHRTKVTPERRDDVLLAPLNSRTWEGCINILGDNLNGFIHLSSFLPMQLAREYGMATNEIGLRMLKFGRNVEQICVEEKKVTRKDSNPNLPTFGNQKVLCFIQLPITYCVSQNSTVPAVTMGKLFPLSADKTNMFSWPVLRKNTGSTASGTPPATSYKMPASLLKAWHEPPRRPNIGSLSQAPETILVPKSSPSPIYVTIGSPSDVIATLAPLWHVDKTSRDRNK</sequence>
<dbReference type="AlphaFoldDB" id="A0A7R9CQ39"/>
<dbReference type="EMBL" id="OD001088">
    <property type="protein sequence ID" value="CAD7400566.1"/>
    <property type="molecule type" value="Genomic_DNA"/>
</dbReference>